<proteinExistence type="predicted"/>
<accession>A0A2T3J8B9</accession>
<protein>
    <recommendedName>
        <fullName evidence="3">STAS/SEC14 domain-containing protein</fullName>
    </recommendedName>
</protein>
<keyword evidence="2" id="KW-1185">Reference proteome</keyword>
<dbReference type="InterPro" id="IPR021866">
    <property type="entry name" value="SpoIIAA-like"/>
</dbReference>
<dbReference type="InterPro" id="IPR038396">
    <property type="entry name" value="SpoIIAA-like_sf"/>
</dbReference>
<comment type="caution">
    <text evidence="1">The sequence shown here is derived from an EMBL/GenBank/DDBJ whole genome shotgun (WGS) entry which is preliminary data.</text>
</comment>
<dbReference type="InterPro" id="IPR036513">
    <property type="entry name" value="STAS_dom_sf"/>
</dbReference>
<reference evidence="1 2" key="1">
    <citation type="submission" date="2018-01" db="EMBL/GenBank/DDBJ databases">
        <title>Whole genome sequencing of Histamine producing bacteria.</title>
        <authorList>
            <person name="Butler K."/>
        </authorList>
    </citation>
    <scope>NUCLEOTIDE SEQUENCE [LARGE SCALE GENOMIC DNA]</scope>
    <source>
        <strain evidence="1 2">JCM 12947</strain>
    </source>
</reference>
<dbReference type="SUPFAM" id="SSF52091">
    <property type="entry name" value="SpoIIaa-like"/>
    <property type="match status" value="1"/>
</dbReference>
<dbReference type="Gene3D" id="3.40.50.10600">
    <property type="entry name" value="SpoIIaa-like domains"/>
    <property type="match status" value="1"/>
</dbReference>
<dbReference type="Proteomes" id="UP000240987">
    <property type="component" value="Unassembled WGS sequence"/>
</dbReference>
<evidence type="ECO:0000313" key="1">
    <source>
        <dbReference type="EMBL" id="PSU45037.1"/>
    </source>
</evidence>
<sequence>MFEITQCGDNRIDMSFGGKLDSEEMKALLDEFVDKTKDVENGTMLYTIHDFDFPTLSAIGVELTRLPELFRHTRKFKKVAVLAEQQWIRKVSELEGMLFPGLDIKGFPPNDTENAEAWLTQ</sequence>
<dbReference type="Pfam" id="PF11964">
    <property type="entry name" value="SpoIIAA-like"/>
    <property type="match status" value="1"/>
</dbReference>
<evidence type="ECO:0000313" key="2">
    <source>
        <dbReference type="Proteomes" id="UP000240987"/>
    </source>
</evidence>
<organism evidence="1 2">
    <name type="scientific">Photobacterium frigidiphilum</name>
    <dbReference type="NCBI Taxonomy" id="264736"/>
    <lineage>
        <taxon>Bacteria</taxon>
        <taxon>Pseudomonadati</taxon>
        <taxon>Pseudomonadota</taxon>
        <taxon>Gammaproteobacteria</taxon>
        <taxon>Vibrionales</taxon>
        <taxon>Vibrionaceae</taxon>
        <taxon>Photobacterium</taxon>
    </lineage>
</organism>
<dbReference type="RefSeq" id="WP_107245115.1">
    <property type="nucleotide sequence ID" value="NZ_PYMJ01000037.1"/>
</dbReference>
<dbReference type="AlphaFoldDB" id="A0A2T3J8B9"/>
<gene>
    <name evidence="1" type="ORF">C9J12_24565</name>
</gene>
<dbReference type="EMBL" id="PYMJ01000037">
    <property type="protein sequence ID" value="PSU45037.1"/>
    <property type="molecule type" value="Genomic_DNA"/>
</dbReference>
<name>A0A2T3J8B9_9GAMM</name>
<evidence type="ECO:0008006" key="3">
    <source>
        <dbReference type="Google" id="ProtNLM"/>
    </source>
</evidence>
<dbReference type="OrthoDB" id="7619266at2"/>